<accession>A0A0G2H5Q4</accession>
<dbReference type="InterPro" id="IPR002110">
    <property type="entry name" value="Ankyrin_rpt"/>
</dbReference>
<feature type="region of interest" description="Disordered" evidence="2">
    <location>
        <begin position="157"/>
        <end position="177"/>
    </location>
</feature>
<reference evidence="3 4" key="2">
    <citation type="submission" date="2015-05" db="EMBL/GenBank/DDBJ databases">
        <authorList>
            <person name="Morales-Cruz A."/>
            <person name="Amrine K.C."/>
            <person name="Cantu D."/>
        </authorList>
    </citation>
    <scope>NUCLEOTIDE SEQUENCE [LARGE SCALE GENOMIC DNA]</scope>
    <source>
        <strain evidence="3">DA912</strain>
    </source>
</reference>
<dbReference type="SUPFAM" id="SSF48403">
    <property type="entry name" value="Ankyrin repeat"/>
    <property type="match status" value="1"/>
</dbReference>
<dbReference type="SMART" id="SM00248">
    <property type="entry name" value="ANK"/>
    <property type="match status" value="2"/>
</dbReference>
<evidence type="ECO:0000313" key="3">
    <source>
        <dbReference type="EMBL" id="KKY30548.1"/>
    </source>
</evidence>
<evidence type="ECO:0000313" key="4">
    <source>
        <dbReference type="Proteomes" id="UP000034680"/>
    </source>
</evidence>
<dbReference type="STRING" id="1214573.A0A0G2H5Q4"/>
<dbReference type="Gene3D" id="1.25.40.20">
    <property type="entry name" value="Ankyrin repeat-containing domain"/>
    <property type="match status" value="1"/>
</dbReference>
<organism evidence="3 4">
    <name type="scientific">Diaporthe ampelina</name>
    <dbReference type="NCBI Taxonomy" id="1214573"/>
    <lineage>
        <taxon>Eukaryota</taxon>
        <taxon>Fungi</taxon>
        <taxon>Dikarya</taxon>
        <taxon>Ascomycota</taxon>
        <taxon>Pezizomycotina</taxon>
        <taxon>Sordariomycetes</taxon>
        <taxon>Sordariomycetidae</taxon>
        <taxon>Diaporthales</taxon>
        <taxon>Diaporthaceae</taxon>
        <taxon>Diaporthe</taxon>
    </lineage>
</organism>
<dbReference type="AlphaFoldDB" id="A0A0G2H5Q4"/>
<protein>
    <submittedName>
        <fullName evidence="3">Putative ankyrin unc44</fullName>
    </submittedName>
</protein>
<dbReference type="InterPro" id="IPR036770">
    <property type="entry name" value="Ankyrin_rpt-contain_sf"/>
</dbReference>
<feature type="region of interest" description="Disordered" evidence="2">
    <location>
        <begin position="245"/>
        <end position="266"/>
    </location>
</feature>
<reference evidence="3 4" key="1">
    <citation type="submission" date="2015-05" db="EMBL/GenBank/DDBJ databases">
        <title>Distinctive expansion of gene families associated with plant cell wall degradation and secondary metabolism in the genomes of grapevine trunk pathogens.</title>
        <authorList>
            <person name="Lawrence D.P."/>
            <person name="Travadon R."/>
            <person name="Rolshausen P.E."/>
            <person name="Baumgartner K."/>
        </authorList>
    </citation>
    <scope>NUCLEOTIDE SEQUENCE [LARGE SCALE GENOMIC DNA]</scope>
    <source>
        <strain evidence="3">DA912</strain>
    </source>
</reference>
<feature type="repeat" description="ANK" evidence="1">
    <location>
        <begin position="108"/>
        <end position="146"/>
    </location>
</feature>
<keyword evidence="1" id="KW-0040">ANK repeat</keyword>
<dbReference type="PROSITE" id="PS50088">
    <property type="entry name" value="ANK_REPEAT"/>
    <property type="match status" value="1"/>
</dbReference>
<feature type="compositionally biased region" description="Pro residues" evidence="2">
    <location>
        <begin position="168"/>
        <end position="177"/>
    </location>
</feature>
<proteinExistence type="predicted"/>
<dbReference type="Proteomes" id="UP000034680">
    <property type="component" value="Unassembled WGS sequence"/>
</dbReference>
<keyword evidence="4" id="KW-1185">Reference proteome</keyword>
<evidence type="ECO:0000256" key="1">
    <source>
        <dbReference type="PROSITE-ProRule" id="PRU00023"/>
    </source>
</evidence>
<sequence length="365" mass="37785">MRALMRSSAGLGRGPGSVAGADDWPACSPLMLALAHGHDHVARLLIAAGATWAVPITTPSPAAGCPTTALHIMAANSRLGVLEWLVEEQAAARQPRRQRGYCDWPDDQGLFPIHYAALADHQRPADAARLVKALVSLGADPDPGQHTVQSLLRRVRTDRRDTERAITPSPPGLGMPPPPLPTPLEILSPSPGSVWHWQNARAANLHLHRVAHHGALESLGQVVNATPVAAHGPGPAAEVVLGPDPDGRGTEAAVPAGTCGAGDADGDGQRSCVKAAQAVELALRLRHLGLLEELLGRTLEVLQDDDAPASEDEGAELQGEAVAAAAAGSLGGVEASLTSTARFASEHGNRLLANVLQAQTPPPSS</sequence>
<comment type="caution">
    <text evidence="3">The sequence shown here is derived from an EMBL/GenBank/DDBJ whole genome shotgun (WGS) entry which is preliminary data.</text>
</comment>
<evidence type="ECO:0000256" key="2">
    <source>
        <dbReference type="SAM" id="MobiDB-lite"/>
    </source>
</evidence>
<dbReference type="Pfam" id="PF12796">
    <property type="entry name" value="Ank_2"/>
    <property type="match status" value="1"/>
</dbReference>
<name>A0A0G2H5Q4_9PEZI</name>
<gene>
    <name evidence="3" type="ORF">UCDDA912_g09513</name>
</gene>
<dbReference type="EMBL" id="LCUC01000471">
    <property type="protein sequence ID" value="KKY30548.1"/>
    <property type="molecule type" value="Genomic_DNA"/>
</dbReference>
<dbReference type="OrthoDB" id="341259at2759"/>